<protein>
    <submittedName>
        <fullName evidence="1">Uncharacterized protein</fullName>
    </submittedName>
</protein>
<name>A0A0W0FY04_MONRR</name>
<proteinExistence type="predicted"/>
<accession>A0A0W0FY04</accession>
<dbReference type="Proteomes" id="UP000054988">
    <property type="component" value="Unassembled WGS sequence"/>
</dbReference>
<gene>
    <name evidence="1" type="ORF">WG66_6256</name>
</gene>
<comment type="caution">
    <text evidence="1">The sequence shown here is derived from an EMBL/GenBank/DDBJ whole genome shotgun (WGS) entry which is preliminary data.</text>
</comment>
<sequence length="49" mass="5479">MSFEHVPPPTPILRTSSMKDWNVAGEFIILKNITMGSNSLLLVLKAAFY</sequence>
<evidence type="ECO:0000313" key="2">
    <source>
        <dbReference type="Proteomes" id="UP000054988"/>
    </source>
</evidence>
<organism evidence="1 2">
    <name type="scientific">Moniliophthora roreri</name>
    <name type="common">Frosty pod rot fungus</name>
    <name type="synonym">Monilia roreri</name>
    <dbReference type="NCBI Taxonomy" id="221103"/>
    <lineage>
        <taxon>Eukaryota</taxon>
        <taxon>Fungi</taxon>
        <taxon>Dikarya</taxon>
        <taxon>Basidiomycota</taxon>
        <taxon>Agaricomycotina</taxon>
        <taxon>Agaricomycetes</taxon>
        <taxon>Agaricomycetidae</taxon>
        <taxon>Agaricales</taxon>
        <taxon>Marasmiineae</taxon>
        <taxon>Marasmiaceae</taxon>
        <taxon>Moniliophthora</taxon>
    </lineage>
</organism>
<evidence type="ECO:0000313" key="1">
    <source>
        <dbReference type="EMBL" id="KTB41162.1"/>
    </source>
</evidence>
<reference evidence="1 2" key="1">
    <citation type="submission" date="2015-12" db="EMBL/GenBank/DDBJ databases">
        <title>Draft genome sequence of Moniliophthora roreri, the causal agent of frosty pod rot of cacao.</title>
        <authorList>
            <person name="Aime M.C."/>
            <person name="Diaz-Valderrama J.R."/>
            <person name="Kijpornyongpan T."/>
            <person name="Phillips-Mora W."/>
        </authorList>
    </citation>
    <scope>NUCLEOTIDE SEQUENCE [LARGE SCALE GENOMIC DNA]</scope>
    <source>
        <strain evidence="1 2">MCA 2952</strain>
    </source>
</reference>
<dbReference type="AlphaFoldDB" id="A0A0W0FY04"/>
<dbReference type="EMBL" id="LATX01001503">
    <property type="protein sequence ID" value="KTB41162.1"/>
    <property type="molecule type" value="Genomic_DNA"/>
</dbReference>